<keyword evidence="1" id="KW-1133">Transmembrane helix</keyword>
<feature type="transmembrane region" description="Helical" evidence="1">
    <location>
        <begin position="332"/>
        <end position="353"/>
    </location>
</feature>
<feature type="transmembrane region" description="Helical" evidence="1">
    <location>
        <begin position="115"/>
        <end position="139"/>
    </location>
</feature>
<dbReference type="RefSeq" id="WP_306982228.1">
    <property type="nucleotide sequence ID" value="NZ_JAUSZV010000005.1"/>
</dbReference>
<gene>
    <name evidence="2" type="ORF">QFZ22_007052</name>
</gene>
<feature type="transmembrane region" description="Helical" evidence="1">
    <location>
        <begin position="266"/>
        <end position="286"/>
    </location>
</feature>
<comment type="caution">
    <text evidence="2">The sequence shown here is derived from an EMBL/GenBank/DDBJ whole genome shotgun (WGS) entry which is preliminary data.</text>
</comment>
<feature type="transmembrane region" description="Helical" evidence="1">
    <location>
        <begin position="298"/>
        <end position="320"/>
    </location>
</feature>
<keyword evidence="1" id="KW-0812">Transmembrane</keyword>
<feature type="transmembrane region" description="Helical" evidence="1">
    <location>
        <begin position="80"/>
        <end position="103"/>
    </location>
</feature>
<protein>
    <submittedName>
        <fullName evidence="2">Uncharacterized protein</fullName>
    </submittedName>
</protein>
<feature type="transmembrane region" description="Helical" evidence="1">
    <location>
        <begin position="365"/>
        <end position="384"/>
    </location>
</feature>
<feature type="transmembrane region" description="Helical" evidence="1">
    <location>
        <begin position="192"/>
        <end position="216"/>
    </location>
</feature>
<sequence length="398" mass="42569">MRFMDTSKVQSRRGTFARRIWFQRLPDQPTITTPRLRHSEAFLDAERARLAAQPGLGFAGLLVVVPLAALLAFGPDGAESAVVILSPLMTFALPVLSMVAFWWEDWPGSTLRPGWSALVDTLLIAAAGVALAAVGQMIVGHFDVSGLFDPTPELGSTPLYPAAIPLGLTVFTAMLQLTLVCEGWPFKRLPRLVAGFAALALSWGLALLVQYTAYGFRAPAGSGLISQDGPFSHEDLSAVFALCGAWQVWFFIVWRGWPLNKLGRRWLRITLGNLLVFAGTAFSFALLDGLFGVAARTILATVTSFSAAGLLVAMLFEGAFRSGMSASWERATTLFVSVVVGAGLFGGLITYAGTLTWTTSSAEGWVSHVCVNALGAGVLLHVGVSRRWPLKGMTAPVP</sequence>
<proteinExistence type="predicted"/>
<evidence type="ECO:0000256" key="1">
    <source>
        <dbReference type="SAM" id="Phobius"/>
    </source>
</evidence>
<organism evidence="2 3">
    <name type="scientific">Streptomyces canus</name>
    <dbReference type="NCBI Taxonomy" id="58343"/>
    <lineage>
        <taxon>Bacteria</taxon>
        <taxon>Bacillati</taxon>
        <taxon>Actinomycetota</taxon>
        <taxon>Actinomycetes</taxon>
        <taxon>Kitasatosporales</taxon>
        <taxon>Streptomycetaceae</taxon>
        <taxon>Streptomyces</taxon>
        <taxon>Streptomyces aurantiacus group</taxon>
    </lineage>
</organism>
<accession>A0AAW8FMT8</accession>
<dbReference type="EMBL" id="JAUSZV010000005">
    <property type="protein sequence ID" value="MDQ0911067.1"/>
    <property type="molecule type" value="Genomic_DNA"/>
</dbReference>
<name>A0AAW8FMT8_9ACTN</name>
<evidence type="ECO:0000313" key="2">
    <source>
        <dbReference type="EMBL" id="MDQ0911067.1"/>
    </source>
</evidence>
<dbReference type="Proteomes" id="UP001234216">
    <property type="component" value="Unassembled WGS sequence"/>
</dbReference>
<reference evidence="2" key="1">
    <citation type="submission" date="2023-07" db="EMBL/GenBank/DDBJ databases">
        <title>Comparative genomics of wheat-associated soil bacteria to identify genetic determinants of phenazine resistance.</title>
        <authorList>
            <person name="Mouncey N."/>
        </authorList>
    </citation>
    <scope>NUCLEOTIDE SEQUENCE</scope>
    <source>
        <strain evidence="2">V4I22</strain>
    </source>
</reference>
<feature type="transmembrane region" description="Helical" evidence="1">
    <location>
        <begin position="159"/>
        <end position="180"/>
    </location>
</feature>
<keyword evidence="1" id="KW-0472">Membrane</keyword>
<dbReference type="AlphaFoldDB" id="A0AAW8FMT8"/>
<evidence type="ECO:0000313" key="3">
    <source>
        <dbReference type="Proteomes" id="UP001234216"/>
    </source>
</evidence>
<feature type="transmembrane region" description="Helical" evidence="1">
    <location>
        <begin position="236"/>
        <end position="254"/>
    </location>
</feature>
<feature type="transmembrane region" description="Helical" evidence="1">
    <location>
        <begin position="56"/>
        <end position="74"/>
    </location>
</feature>